<dbReference type="SUPFAM" id="SSF53067">
    <property type="entry name" value="Actin-like ATPase domain"/>
    <property type="match status" value="2"/>
</dbReference>
<proteinExistence type="inferred from homology"/>
<name>A0ABS8DEG9_9FIRM</name>
<dbReference type="Pfam" id="PF00370">
    <property type="entry name" value="FGGY_N"/>
    <property type="match status" value="1"/>
</dbReference>
<keyword evidence="7" id="KW-1185">Reference proteome</keyword>
<feature type="domain" description="Carbohydrate kinase FGGY C-terminal" evidence="5">
    <location>
        <begin position="287"/>
        <end position="445"/>
    </location>
</feature>
<dbReference type="InterPro" id="IPR018485">
    <property type="entry name" value="FGGY_C"/>
</dbReference>
<accession>A0ABS8DEG9</accession>
<protein>
    <recommendedName>
        <fullName evidence="8">Glycerol kinase</fullName>
    </recommendedName>
</protein>
<dbReference type="CDD" id="cd07773">
    <property type="entry name" value="ASKHA_NBD_FGGY_FK"/>
    <property type="match status" value="1"/>
</dbReference>
<dbReference type="InterPro" id="IPR018484">
    <property type="entry name" value="FGGY_N"/>
</dbReference>
<keyword evidence="3" id="KW-0418">Kinase</keyword>
<evidence type="ECO:0000259" key="5">
    <source>
        <dbReference type="Pfam" id="PF02782"/>
    </source>
</evidence>
<dbReference type="PANTHER" id="PTHR43095">
    <property type="entry name" value="SUGAR KINASE"/>
    <property type="match status" value="1"/>
</dbReference>
<dbReference type="EMBL" id="JAJCIS010000002">
    <property type="protein sequence ID" value="MCB7386808.1"/>
    <property type="molecule type" value="Genomic_DNA"/>
</dbReference>
<evidence type="ECO:0000256" key="1">
    <source>
        <dbReference type="ARBA" id="ARBA00009156"/>
    </source>
</evidence>
<dbReference type="Gene3D" id="3.30.420.40">
    <property type="match status" value="2"/>
</dbReference>
<evidence type="ECO:0000256" key="3">
    <source>
        <dbReference type="ARBA" id="ARBA00022777"/>
    </source>
</evidence>
<gene>
    <name evidence="6" type="ORF">LIZ65_05860</name>
</gene>
<dbReference type="PANTHER" id="PTHR43095:SF5">
    <property type="entry name" value="XYLULOSE KINASE"/>
    <property type="match status" value="1"/>
</dbReference>
<dbReference type="InterPro" id="IPR000577">
    <property type="entry name" value="Carb_kinase_FGGY"/>
</dbReference>
<dbReference type="Pfam" id="PF02782">
    <property type="entry name" value="FGGY_C"/>
    <property type="match status" value="1"/>
</dbReference>
<sequence length="491" mass="54902">MAYIGLDVGTSGCKAAIVERDGTMRHMAHREYRLHSPRTGYVELNPNEVWEQVEEVLAELAAAGTEITKIAVSSIGETMVILDEEGSVLTNGIVYLDERGKDTLGEILGLISAEELYKITRAPLSHIYSLNNLLWLRKNCPEIERNADKYFLFGDFINYKLTGKRMIDPSSASRTLFMDVENRRWSEKIADLFAVPINKFSEIRPTGTNMGKILPEIAERTGLPPEVEVILGCHDQCSAMVGAGCAERGDIVISEGSSESINLLIDENDYKDSFYEACLCAEPFIRDGQYMVPIGFLAHGTSIRWFLDKFGADFGVPGQEEKENRYEKADFGCPEDCGDLMCIPYLSSVQTRDAYNQVKGCFTGLDLTCDKGMMYRALLEGLCFETKSAIDVLRRLELKMNDLTATGGCAQSHVFMQMKADMLERPIQILESPEAGILGLAALCAAEDKAFPDLSHAGKTFAKMGRVYQPQKNYTDKYKKYQKMIKIMREL</sequence>
<comment type="caution">
    <text evidence="6">The sequence shown here is derived from an EMBL/GenBank/DDBJ whole genome shotgun (WGS) entry which is preliminary data.</text>
</comment>
<dbReference type="PIRSF" id="PIRSF000538">
    <property type="entry name" value="GlpK"/>
    <property type="match status" value="1"/>
</dbReference>
<evidence type="ECO:0000313" key="7">
    <source>
        <dbReference type="Proteomes" id="UP001299546"/>
    </source>
</evidence>
<dbReference type="InterPro" id="IPR043129">
    <property type="entry name" value="ATPase_NBD"/>
</dbReference>
<feature type="domain" description="Carbohydrate kinase FGGY N-terminal" evidence="4">
    <location>
        <begin position="3"/>
        <end position="242"/>
    </location>
</feature>
<evidence type="ECO:0000259" key="4">
    <source>
        <dbReference type="Pfam" id="PF00370"/>
    </source>
</evidence>
<evidence type="ECO:0000313" key="6">
    <source>
        <dbReference type="EMBL" id="MCB7386808.1"/>
    </source>
</evidence>
<organism evidence="6 7">
    <name type="scientific">Bariatricus massiliensis</name>
    <dbReference type="NCBI Taxonomy" id="1745713"/>
    <lineage>
        <taxon>Bacteria</taxon>
        <taxon>Bacillati</taxon>
        <taxon>Bacillota</taxon>
        <taxon>Clostridia</taxon>
        <taxon>Lachnospirales</taxon>
        <taxon>Lachnospiraceae</taxon>
        <taxon>Bariatricus</taxon>
    </lineage>
</organism>
<dbReference type="RefSeq" id="WP_066736276.1">
    <property type="nucleotide sequence ID" value="NZ_JAJCIQ010000002.1"/>
</dbReference>
<reference evidence="6 7" key="1">
    <citation type="submission" date="2021-10" db="EMBL/GenBank/DDBJ databases">
        <title>Collection of gut derived symbiotic bacterial strains cultured from healthy donors.</title>
        <authorList>
            <person name="Lin H."/>
            <person name="Littmann E."/>
            <person name="Kohout C."/>
            <person name="Pamer E.G."/>
        </authorList>
    </citation>
    <scope>NUCLEOTIDE SEQUENCE [LARGE SCALE GENOMIC DNA]</scope>
    <source>
        <strain evidence="6 7">DFI.1.165</strain>
    </source>
</reference>
<evidence type="ECO:0000256" key="2">
    <source>
        <dbReference type="ARBA" id="ARBA00022679"/>
    </source>
</evidence>
<evidence type="ECO:0008006" key="8">
    <source>
        <dbReference type="Google" id="ProtNLM"/>
    </source>
</evidence>
<comment type="similarity">
    <text evidence="1">Belongs to the FGGY kinase family.</text>
</comment>
<dbReference type="InterPro" id="IPR050406">
    <property type="entry name" value="FGGY_Carb_Kinase"/>
</dbReference>
<keyword evidence="2" id="KW-0808">Transferase</keyword>
<dbReference type="Proteomes" id="UP001299546">
    <property type="component" value="Unassembled WGS sequence"/>
</dbReference>